<dbReference type="Proteomes" id="UP000645966">
    <property type="component" value="Unassembled WGS sequence"/>
</dbReference>
<organism evidence="11 12">
    <name type="scientific">Corynebacterium meridianum</name>
    <dbReference type="NCBI Taxonomy" id="2765363"/>
    <lineage>
        <taxon>Bacteria</taxon>
        <taxon>Bacillati</taxon>
        <taxon>Actinomycetota</taxon>
        <taxon>Actinomycetes</taxon>
        <taxon>Mycobacteriales</taxon>
        <taxon>Corynebacteriaceae</taxon>
        <taxon>Corynebacterium</taxon>
    </lineage>
</organism>
<gene>
    <name evidence="11" type="ORF">JDV75_00145</name>
</gene>
<evidence type="ECO:0000256" key="6">
    <source>
        <dbReference type="ARBA" id="ARBA00022989"/>
    </source>
</evidence>
<evidence type="ECO:0000259" key="10">
    <source>
        <dbReference type="Pfam" id="PF13303"/>
    </source>
</evidence>
<evidence type="ECO:0000256" key="3">
    <source>
        <dbReference type="ARBA" id="ARBA00022475"/>
    </source>
</evidence>
<dbReference type="GO" id="GO:0009401">
    <property type="term" value="P:phosphoenolpyruvate-dependent sugar phosphotransferase system"/>
    <property type="evidence" value="ECO:0007669"/>
    <property type="project" value="InterPro"/>
</dbReference>
<protein>
    <submittedName>
        <fullName evidence="11">PTS sugar transporter subunit IIC</fullName>
    </submittedName>
</protein>
<dbReference type="AlphaFoldDB" id="A0A934HYX3"/>
<feature type="transmembrane region" description="Helical" evidence="9">
    <location>
        <begin position="262"/>
        <end position="284"/>
    </location>
</feature>
<feature type="region of interest" description="Disordered" evidence="8">
    <location>
        <begin position="354"/>
        <end position="375"/>
    </location>
</feature>
<feature type="transmembrane region" description="Helical" evidence="9">
    <location>
        <begin position="115"/>
        <end position="133"/>
    </location>
</feature>
<dbReference type="EMBL" id="JAEIOS010000009">
    <property type="protein sequence ID" value="MBI8988180.1"/>
    <property type="molecule type" value="Genomic_DNA"/>
</dbReference>
<keyword evidence="12" id="KW-1185">Reference proteome</keyword>
<feature type="transmembrane region" description="Helical" evidence="9">
    <location>
        <begin position="48"/>
        <end position="69"/>
    </location>
</feature>
<evidence type="ECO:0000256" key="7">
    <source>
        <dbReference type="ARBA" id="ARBA00023136"/>
    </source>
</evidence>
<evidence type="ECO:0000256" key="5">
    <source>
        <dbReference type="ARBA" id="ARBA00022692"/>
    </source>
</evidence>
<name>A0A934HYX3_9CORY</name>
<evidence type="ECO:0000256" key="9">
    <source>
        <dbReference type="SAM" id="Phobius"/>
    </source>
</evidence>
<keyword evidence="7 9" id="KW-0472">Membrane</keyword>
<dbReference type="RefSeq" id="WP_198737250.1">
    <property type="nucleotide sequence ID" value="NZ_JAEIOS010000009.1"/>
</dbReference>
<sequence>MNRLIRRWASLFFIDALTGMAFGLFATLIVGTIMVQLGRYVPGTIGEFLVVTGSVASVLTGFGIGIGVAHRLSASTFVIAGTGVAGMVGAHAGKILGGGVVDGLSFQLLGPGEPLGAFIAAFIAVECGLFVSGRTPVDILVTPLVTICSGSAVGLLIGPTISEFMTALGEMINWSAQRQPFLMGILVAVIMGICLTLPISSAALGIILGLSGLAAGAATVGCCCQMVGFAVASWRENRWAGLVSQGLGTSMLQMPNIVRRPVIWLPPIIASAILGPIATTVFAMENNPAGSGMGTSGLVGQLMTWSVMSPDHGAVSLTLMILGLNIVGPALVTLLISEAMRRAGWIRPGDMALERPEKTRGTANSEAVAAGVPAS</sequence>
<keyword evidence="2" id="KW-0813">Transport</keyword>
<proteinExistence type="predicted"/>
<keyword evidence="3" id="KW-1003">Cell membrane</keyword>
<feature type="domain" description="Phosphotransferase system EIIC" evidence="10">
    <location>
        <begin position="15"/>
        <end position="352"/>
    </location>
</feature>
<evidence type="ECO:0000256" key="1">
    <source>
        <dbReference type="ARBA" id="ARBA00004651"/>
    </source>
</evidence>
<accession>A0A934HYX3</accession>
<dbReference type="GO" id="GO:0005886">
    <property type="term" value="C:plasma membrane"/>
    <property type="evidence" value="ECO:0007669"/>
    <property type="project" value="UniProtKB-SubCell"/>
</dbReference>
<evidence type="ECO:0000256" key="2">
    <source>
        <dbReference type="ARBA" id="ARBA00022448"/>
    </source>
</evidence>
<feature type="transmembrane region" description="Helical" evidence="9">
    <location>
        <begin position="12"/>
        <end position="36"/>
    </location>
</feature>
<comment type="caution">
    <text evidence="11">The sequence shown here is derived from an EMBL/GenBank/DDBJ whole genome shotgun (WGS) entry which is preliminary data.</text>
</comment>
<keyword evidence="4 11" id="KW-0762">Sugar transport</keyword>
<feature type="transmembrane region" description="Helical" evidence="9">
    <location>
        <begin position="181"/>
        <end position="200"/>
    </location>
</feature>
<reference evidence="11" key="1">
    <citation type="submission" date="2020-12" db="EMBL/GenBank/DDBJ databases">
        <title>Genome public.</title>
        <authorList>
            <person name="Sun Q."/>
        </authorList>
    </citation>
    <scope>NUCLEOTIDE SEQUENCE</scope>
    <source>
        <strain evidence="11">CCM 8863</strain>
    </source>
</reference>
<evidence type="ECO:0000256" key="4">
    <source>
        <dbReference type="ARBA" id="ARBA00022597"/>
    </source>
</evidence>
<feature type="transmembrane region" description="Helical" evidence="9">
    <location>
        <begin position="139"/>
        <end position="161"/>
    </location>
</feature>
<comment type="subcellular location">
    <subcellularLocation>
        <location evidence="1">Cell membrane</location>
        <topology evidence="1">Multi-pass membrane protein</topology>
    </subcellularLocation>
</comment>
<evidence type="ECO:0000256" key="8">
    <source>
        <dbReference type="SAM" id="MobiDB-lite"/>
    </source>
</evidence>
<evidence type="ECO:0000313" key="12">
    <source>
        <dbReference type="Proteomes" id="UP000645966"/>
    </source>
</evidence>
<evidence type="ECO:0000313" key="11">
    <source>
        <dbReference type="EMBL" id="MBI8988180.1"/>
    </source>
</evidence>
<dbReference type="InterPro" id="IPR003352">
    <property type="entry name" value="PTS_EIIC"/>
</dbReference>
<keyword evidence="5 9" id="KW-0812">Transmembrane</keyword>
<dbReference type="Pfam" id="PF13303">
    <property type="entry name" value="PTS_EIIC_2"/>
    <property type="match status" value="1"/>
</dbReference>
<dbReference type="GO" id="GO:0008982">
    <property type="term" value="F:protein-N(PI)-phosphohistidine-sugar phosphotransferase activity"/>
    <property type="evidence" value="ECO:0007669"/>
    <property type="project" value="InterPro"/>
</dbReference>
<feature type="transmembrane region" description="Helical" evidence="9">
    <location>
        <begin position="313"/>
        <end position="337"/>
    </location>
</feature>
<keyword evidence="6 9" id="KW-1133">Transmembrane helix</keyword>